<protein>
    <submittedName>
        <fullName evidence="4">Amidohydrolase</fullName>
    </submittedName>
</protein>
<feature type="binding site" evidence="1">
    <location>
        <position position="196"/>
    </location>
    <ligand>
        <name>Mn(2+)</name>
        <dbReference type="ChEBI" id="CHEBI:29035"/>
        <label>2</label>
    </ligand>
</feature>
<dbReference type="PANTHER" id="PTHR11014:SF63">
    <property type="entry name" value="METALLOPEPTIDASE, PUTATIVE (AFU_ORTHOLOGUE AFUA_6G09600)-RELATED"/>
    <property type="match status" value="1"/>
</dbReference>
<dbReference type="Pfam" id="PF07687">
    <property type="entry name" value="M20_dimer"/>
    <property type="match status" value="1"/>
</dbReference>
<comment type="cofactor">
    <cofactor evidence="1">
        <name>Mn(2+)</name>
        <dbReference type="ChEBI" id="CHEBI:29035"/>
    </cofactor>
    <text evidence="1">The Mn(2+) ion enhances activity.</text>
</comment>
<dbReference type="Gene3D" id="3.30.70.360">
    <property type="match status" value="1"/>
</dbReference>
<reference evidence="4 5" key="1">
    <citation type="submission" date="2019-06" db="EMBL/GenBank/DDBJ databases">
        <title>Whole genome shotgun sequence of Streptomyces cacaoi subsp. cacaoi NBRC 12748.</title>
        <authorList>
            <person name="Hosoyama A."/>
            <person name="Uohara A."/>
            <person name="Ohji S."/>
            <person name="Ichikawa N."/>
        </authorList>
    </citation>
    <scope>NUCLEOTIDE SEQUENCE [LARGE SCALE GENOMIC DNA]</scope>
    <source>
        <strain evidence="4 5">NBRC 12748</strain>
    </source>
</reference>
<dbReference type="Gene3D" id="3.40.630.10">
    <property type="entry name" value="Zn peptidases"/>
    <property type="match status" value="1"/>
</dbReference>
<dbReference type="InterPro" id="IPR011650">
    <property type="entry name" value="Peptidase_M20_dimer"/>
</dbReference>
<dbReference type="RefSeq" id="WP_086815170.1">
    <property type="nucleotide sequence ID" value="NZ_BJMM01000047.1"/>
</dbReference>
<comment type="caution">
    <text evidence="4">The sequence shown here is derived from an EMBL/GenBank/DDBJ whole genome shotgun (WGS) entry which is preliminary data.</text>
</comment>
<evidence type="ECO:0000313" key="4">
    <source>
        <dbReference type="EMBL" id="GEB53280.1"/>
    </source>
</evidence>
<feature type="binding site" evidence="1">
    <location>
        <position position="134"/>
    </location>
    <ligand>
        <name>Mn(2+)</name>
        <dbReference type="ChEBI" id="CHEBI:29035"/>
        <label>2</label>
    </ligand>
</feature>
<keyword evidence="1" id="KW-0479">Metal-binding</keyword>
<proteinExistence type="predicted"/>
<dbReference type="GO" id="GO:0046872">
    <property type="term" value="F:metal ion binding"/>
    <property type="evidence" value="ECO:0007669"/>
    <property type="project" value="UniProtKB-KW"/>
</dbReference>
<evidence type="ECO:0000256" key="2">
    <source>
        <dbReference type="SAM" id="MobiDB-lite"/>
    </source>
</evidence>
<feature type="binding site" evidence="1">
    <location>
        <position position="402"/>
    </location>
    <ligand>
        <name>Mn(2+)</name>
        <dbReference type="ChEBI" id="CHEBI:29035"/>
        <label>2</label>
    </ligand>
</feature>
<dbReference type="SUPFAM" id="SSF55031">
    <property type="entry name" value="Bacterial exopeptidase dimerisation domain"/>
    <property type="match status" value="1"/>
</dbReference>
<dbReference type="InterPro" id="IPR002933">
    <property type="entry name" value="Peptidase_M20"/>
</dbReference>
<keyword evidence="1" id="KW-0464">Manganese</keyword>
<dbReference type="Pfam" id="PF01546">
    <property type="entry name" value="Peptidase_M20"/>
    <property type="match status" value="1"/>
</dbReference>
<feature type="domain" description="Peptidase M20 dimerisation" evidence="3">
    <location>
        <begin position="222"/>
        <end position="311"/>
    </location>
</feature>
<dbReference type="CDD" id="cd03886">
    <property type="entry name" value="M20_Acy1"/>
    <property type="match status" value="1"/>
</dbReference>
<dbReference type="PANTHER" id="PTHR11014">
    <property type="entry name" value="PEPTIDASE M20 FAMILY MEMBER"/>
    <property type="match status" value="1"/>
</dbReference>
<feature type="binding site" evidence="1">
    <location>
        <position position="132"/>
    </location>
    <ligand>
        <name>Mn(2+)</name>
        <dbReference type="ChEBI" id="CHEBI:29035"/>
        <label>2</label>
    </ligand>
</feature>
<keyword evidence="5" id="KW-1185">Reference proteome</keyword>
<dbReference type="PIRSF" id="PIRSF005962">
    <property type="entry name" value="Pept_M20D_amidohydro"/>
    <property type="match status" value="1"/>
</dbReference>
<feature type="region of interest" description="Disordered" evidence="2">
    <location>
        <begin position="1"/>
        <end position="24"/>
    </location>
</feature>
<name>A0A4Y3RC03_STRCI</name>
<dbReference type="Proteomes" id="UP000319210">
    <property type="component" value="Unassembled WGS sequence"/>
</dbReference>
<dbReference type="InterPro" id="IPR017439">
    <property type="entry name" value="Amidohydrolase"/>
</dbReference>
<keyword evidence="4" id="KW-0378">Hydrolase</keyword>
<dbReference type="NCBIfam" id="TIGR01891">
    <property type="entry name" value="amidohydrolases"/>
    <property type="match status" value="1"/>
</dbReference>
<dbReference type="EMBL" id="BJMM01000047">
    <property type="protein sequence ID" value="GEB53280.1"/>
    <property type="molecule type" value="Genomic_DNA"/>
</dbReference>
<evidence type="ECO:0000259" key="3">
    <source>
        <dbReference type="Pfam" id="PF07687"/>
    </source>
</evidence>
<dbReference type="GO" id="GO:0016787">
    <property type="term" value="F:hydrolase activity"/>
    <property type="evidence" value="ECO:0007669"/>
    <property type="project" value="UniProtKB-KW"/>
</dbReference>
<evidence type="ECO:0000256" key="1">
    <source>
        <dbReference type="PIRSR" id="PIRSR005962-1"/>
    </source>
</evidence>
<accession>A0A4Y3RC03</accession>
<dbReference type="InterPro" id="IPR036264">
    <property type="entry name" value="Bact_exopeptidase_dim_dom"/>
</dbReference>
<dbReference type="SUPFAM" id="SSF53187">
    <property type="entry name" value="Zn-dependent exopeptidases"/>
    <property type="match status" value="1"/>
</dbReference>
<gene>
    <name evidence="4" type="ORF">SCA03_58310</name>
</gene>
<feature type="binding site" evidence="1">
    <location>
        <position position="168"/>
    </location>
    <ligand>
        <name>Mn(2+)</name>
        <dbReference type="ChEBI" id="CHEBI:29035"/>
        <label>2</label>
    </ligand>
</feature>
<sequence>MTRPAAEAARTAGDASDADAAADAGSAGDAAARLRAEAEALAPELAELRHALHAEPELGLELPRTREKVLAALEGLPLTVTTGKNIGSVTAVLRGAHPGPAVLLRADMDALPLTEEADVPYASRFEGVMHACGHDLHTAALVGAARLLSARREELSGSVVFMFQPGEEGYDGAAAMIEEGVLEAAGERPVAAYALHVSSNGNGVDRLGGVHTRVGTQTVANAELHVTVRGVGGHGSTPHQAADPVPAMAEMITALQTLVTRAVPAFEPLVLTVGLVRAGTKPNIIPEDASFGATVRCTSTEGIRDYLRRATALCEGIAAGHGVRAEVRADEQYPAMVHAAEAVELARETVTELYGEGAFRISRDPLMVSEDFSRVLDAVPGVQFQLSACPPEVRPEDAPFNHSSQAVFDDGALPVGAAVLARMALRRLARA</sequence>
<dbReference type="OrthoDB" id="9777385at2"/>
<organism evidence="4 5">
    <name type="scientific">Streptomyces cacaoi</name>
    <dbReference type="NCBI Taxonomy" id="1898"/>
    <lineage>
        <taxon>Bacteria</taxon>
        <taxon>Bacillati</taxon>
        <taxon>Actinomycetota</taxon>
        <taxon>Actinomycetes</taxon>
        <taxon>Kitasatosporales</taxon>
        <taxon>Streptomycetaceae</taxon>
        <taxon>Streptomyces</taxon>
    </lineage>
</organism>
<dbReference type="AlphaFoldDB" id="A0A4Y3RC03"/>
<evidence type="ECO:0000313" key="5">
    <source>
        <dbReference type="Proteomes" id="UP000319210"/>
    </source>
</evidence>